<evidence type="ECO:0000256" key="3">
    <source>
        <dbReference type="ARBA" id="ARBA00022448"/>
    </source>
</evidence>
<gene>
    <name evidence="7" type="ORF">A4V09_02825</name>
</gene>
<organism evidence="7 8">
    <name type="scientific">Blautia pseudococcoides</name>
    <dbReference type="NCBI Taxonomy" id="1796616"/>
    <lineage>
        <taxon>Bacteria</taxon>
        <taxon>Bacillati</taxon>
        <taxon>Bacillota</taxon>
        <taxon>Clostridia</taxon>
        <taxon>Lachnospirales</taxon>
        <taxon>Lachnospiraceae</taxon>
        <taxon>Blautia</taxon>
    </lineage>
</organism>
<dbReference type="PANTHER" id="PTHR30290">
    <property type="entry name" value="PERIPLASMIC BINDING COMPONENT OF ABC TRANSPORTER"/>
    <property type="match status" value="1"/>
</dbReference>
<proteinExistence type="inferred from homology"/>
<evidence type="ECO:0000256" key="1">
    <source>
        <dbReference type="ARBA" id="ARBA00004193"/>
    </source>
</evidence>
<evidence type="ECO:0000256" key="2">
    <source>
        <dbReference type="ARBA" id="ARBA00005695"/>
    </source>
</evidence>
<feature type="region of interest" description="Disordered" evidence="5">
    <location>
        <begin position="31"/>
        <end position="56"/>
    </location>
</feature>
<feature type="compositionally biased region" description="Basic and acidic residues" evidence="5">
    <location>
        <begin position="31"/>
        <end position="50"/>
    </location>
</feature>
<comment type="subcellular location">
    <subcellularLocation>
        <location evidence="1">Cell membrane</location>
        <topology evidence="1">Lipid-anchor</topology>
    </subcellularLocation>
</comment>
<dbReference type="Pfam" id="PF00496">
    <property type="entry name" value="SBP_bac_5"/>
    <property type="match status" value="1"/>
</dbReference>
<dbReference type="OrthoDB" id="9772924at2"/>
<dbReference type="PROSITE" id="PS51257">
    <property type="entry name" value="PROKAR_LIPOPROTEIN"/>
    <property type="match status" value="1"/>
</dbReference>
<dbReference type="InterPro" id="IPR039424">
    <property type="entry name" value="SBP_5"/>
</dbReference>
<dbReference type="Gene3D" id="3.40.190.10">
    <property type="entry name" value="Periplasmic binding protein-like II"/>
    <property type="match status" value="1"/>
</dbReference>
<dbReference type="Gene3D" id="3.10.105.10">
    <property type="entry name" value="Dipeptide-binding Protein, Domain 3"/>
    <property type="match status" value="1"/>
</dbReference>
<dbReference type="PIRSF" id="PIRSF002741">
    <property type="entry name" value="MppA"/>
    <property type="match status" value="1"/>
</dbReference>
<feature type="domain" description="Solute-binding protein family 5" evidence="6">
    <location>
        <begin position="101"/>
        <end position="451"/>
    </location>
</feature>
<keyword evidence="4" id="KW-0732">Signal</keyword>
<dbReference type="EMBL" id="CP015405">
    <property type="protein sequence ID" value="ANU78522.2"/>
    <property type="molecule type" value="Genomic_DNA"/>
</dbReference>
<dbReference type="Proteomes" id="UP000092574">
    <property type="component" value="Chromosome"/>
</dbReference>
<accession>A0A1C7IK83</accession>
<protein>
    <submittedName>
        <fullName evidence="7">ABC transporter substrate-binding protein</fullName>
    </submittedName>
</protein>
<evidence type="ECO:0000256" key="4">
    <source>
        <dbReference type="ARBA" id="ARBA00022729"/>
    </source>
</evidence>
<comment type="similarity">
    <text evidence="2">Belongs to the bacterial solute-binding protein 5 family.</text>
</comment>
<keyword evidence="3" id="KW-0813">Transport</keyword>
<dbReference type="GO" id="GO:0043190">
    <property type="term" value="C:ATP-binding cassette (ABC) transporter complex"/>
    <property type="evidence" value="ECO:0007669"/>
    <property type="project" value="InterPro"/>
</dbReference>
<dbReference type="KEGG" id="byl:A4V09_02825"/>
<dbReference type="InterPro" id="IPR000914">
    <property type="entry name" value="SBP_5_dom"/>
</dbReference>
<reference evidence="7" key="1">
    <citation type="submission" date="2017-04" db="EMBL/GenBank/DDBJ databases">
        <title>Complete Genome Sequences of Twelve Strains of a Stable Defined Moderately Diverse Mouse Microbiota 2 (sDMDMm2).</title>
        <authorList>
            <person name="Uchimura Y."/>
            <person name="Wyss M."/>
            <person name="Brugiroux S."/>
            <person name="Limenitakis J.P."/>
            <person name="Stecher B."/>
            <person name="McCoy K.D."/>
            <person name="Macpherson A.J."/>
        </authorList>
    </citation>
    <scope>NUCLEOTIDE SEQUENCE</scope>
    <source>
        <strain evidence="7">YL58</strain>
    </source>
</reference>
<dbReference type="STRING" id="1796616.A4V09_02825"/>
<dbReference type="InterPro" id="IPR030678">
    <property type="entry name" value="Peptide/Ni-bd"/>
</dbReference>
<dbReference type="AlphaFoldDB" id="A0A1C7IK83"/>
<dbReference type="GO" id="GO:0015833">
    <property type="term" value="P:peptide transport"/>
    <property type="evidence" value="ECO:0007669"/>
    <property type="project" value="TreeGrafter"/>
</dbReference>
<dbReference type="PROSITE" id="PS01040">
    <property type="entry name" value="SBP_BACTERIAL_5"/>
    <property type="match status" value="1"/>
</dbReference>
<keyword evidence="8" id="KW-1185">Reference proteome</keyword>
<dbReference type="GO" id="GO:1904680">
    <property type="term" value="F:peptide transmembrane transporter activity"/>
    <property type="evidence" value="ECO:0007669"/>
    <property type="project" value="TreeGrafter"/>
</dbReference>
<dbReference type="PANTHER" id="PTHR30290:SF9">
    <property type="entry name" value="OLIGOPEPTIDE-BINDING PROTEIN APPA"/>
    <property type="match status" value="1"/>
</dbReference>
<evidence type="ECO:0000313" key="7">
    <source>
        <dbReference type="EMBL" id="ANU78522.2"/>
    </source>
</evidence>
<dbReference type="GO" id="GO:0042597">
    <property type="term" value="C:periplasmic space"/>
    <property type="evidence" value="ECO:0007669"/>
    <property type="project" value="UniProtKB-ARBA"/>
</dbReference>
<dbReference type="SUPFAM" id="SSF53850">
    <property type="entry name" value="Periplasmic binding protein-like II"/>
    <property type="match status" value="1"/>
</dbReference>
<evidence type="ECO:0000313" key="8">
    <source>
        <dbReference type="Proteomes" id="UP000092574"/>
    </source>
</evidence>
<dbReference type="InterPro" id="IPR023765">
    <property type="entry name" value="SBP_5_CS"/>
</dbReference>
<name>A0A1C7IK83_9FIRM</name>
<sequence>MFKGETMKRVRFILTLLFALTLTTVLGGCQDKKESGKESKNNESSTETKAEPTMGGSIVVGIPQDIEDSLDPHKSVAAGTKEVLFNIYEGLVKPDEKGNYIDAVAQSHTISEDGRTYTFTLREGVKFHNGADVTVDDVKYSIERCAGITEGTEPLIAAFSNVENVETPDDKTIVIHLKEADTEFLAYLIVAVIPKDVQDLAANPVGTGPFMYESRSPQENIKIKKFADYWDREHQAYLDEVTFKVVSDSNAIVTGLKGGSLDMVARIDSNQSAQLKGEDFTIYEGGMNLVQALYLNNAEAPFDDIKVRQALCYAVNRQDVLDMIADGKGTIIGSSMFPAFDKYYMPELADKYPQDVKKAKELLAEAGYPDGFDMTITVPSNYQQHVDTAQILVEQLKQIGVNAEIRLVEWDSWLSDVYGDRKFQSTVVGVDAAYLSGRALLERFTSDASKNFINFSNEEYDKLYQQVKKSTDDGEQTELYKKMETILADHAANVYIQDMASEVALRKSYGGFTFYPLYVLDMAKIYKIK</sequence>
<evidence type="ECO:0000259" key="6">
    <source>
        <dbReference type="Pfam" id="PF00496"/>
    </source>
</evidence>
<evidence type="ECO:0000256" key="5">
    <source>
        <dbReference type="SAM" id="MobiDB-lite"/>
    </source>
</evidence>